<dbReference type="InterPro" id="IPR002931">
    <property type="entry name" value="Transglutaminase-like"/>
</dbReference>
<feature type="region of interest" description="Disordered" evidence="1">
    <location>
        <begin position="43"/>
        <end position="63"/>
    </location>
</feature>
<reference evidence="3 4" key="1">
    <citation type="submission" date="2018-01" db="EMBL/GenBank/DDBJ databases">
        <authorList>
            <person name="Gaut B.S."/>
            <person name="Morton B.R."/>
            <person name="Clegg M.T."/>
            <person name="Duvall M.R."/>
        </authorList>
    </citation>
    <scope>NUCLEOTIDE SEQUENCE [LARGE SCALE GENOMIC DNA]</scope>
    <source>
        <strain evidence="3">GP69</strain>
    </source>
</reference>
<evidence type="ECO:0000256" key="1">
    <source>
        <dbReference type="SAM" id="MobiDB-lite"/>
    </source>
</evidence>
<dbReference type="SMART" id="SM00460">
    <property type="entry name" value="TGc"/>
    <property type="match status" value="1"/>
</dbReference>
<dbReference type="RefSeq" id="WP_103238936.1">
    <property type="nucleotide sequence ID" value="NZ_CANRXC010000014.1"/>
</dbReference>
<dbReference type="EMBL" id="OFSM01000007">
    <property type="protein sequence ID" value="SOY28854.1"/>
    <property type="molecule type" value="Genomic_DNA"/>
</dbReference>
<dbReference type="PROSITE" id="PS51257">
    <property type="entry name" value="PROKAR_LIPOPROTEIN"/>
    <property type="match status" value="1"/>
</dbReference>
<dbReference type="InterPro" id="IPR052557">
    <property type="entry name" value="CAP/Cytokinesis_protein"/>
</dbReference>
<dbReference type="PANTHER" id="PTHR46333">
    <property type="entry name" value="CYTOKINESIS PROTEIN 3"/>
    <property type="match status" value="1"/>
</dbReference>
<dbReference type="GO" id="GO:0005737">
    <property type="term" value="C:cytoplasm"/>
    <property type="evidence" value="ECO:0007669"/>
    <property type="project" value="TreeGrafter"/>
</dbReference>
<dbReference type="SUPFAM" id="SSF54001">
    <property type="entry name" value="Cysteine proteinases"/>
    <property type="match status" value="1"/>
</dbReference>
<dbReference type="AlphaFoldDB" id="A0A2K4ZEH9"/>
<evidence type="ECO:0000259" key="2">
    <source>
        <dbReference type="SMART" id="SM00460"/>
    </source>
</evidence>
<name>A0A2K4ZEH9_9FIRM</name>
<keyword evidence="4" id="KW-1185">Reference proteome</keyword>
<proteinExistence type="predicted"/>
<dbReference type="Gene3D" id="3.10.620.30">
    <property type="match status" value="1"/>
</dbReference>
<dbReference type="Proteomes" id="UP000236311">
    <property type="component" value="Unassembled WGS sequence"/>
</dbReference>
<organism evidence="3 4">
    <name type="scientific">Acetatifactor muris</name>
    <dbReference type="NCBI Taxonomy" id="879566"/>
    <lineage>
        <taxon>Bacteria</taxon>
        <taxon>Bacillati</taxon>
        <taxon>Bacillota</taxon>
        <taxon>Clostridia</taxon>
        <taxon>Lachnospirales</taxon>
        <taxon>Lachnospiraceae</taxon>
        <taxon>Acetatifactor</taxon>
    </lineage>
</organism>
<dbReference type="InterPro" id="IPR038765">
    <property type="entry name" value="Papain-like_cys_pep_sf"/>
</dbReference>
<feature type="domain" description="Transglutaminase-like" evidence="2">
    <location>
        <begin position="223"/>
        <end position="280"/>
    </location>
</feature>
<dbReference type="Pfam" id="PF01841">
    <property type="entry name" value="Transglut_core"/>
    <property type="match status" value="1"/>
</dbReference>
<protein>
    <submittedName>
        <fullName evidence="3">Transglutaminase-like superfamily protein</fullName>
    </submittedName>
</protein>
<evidence type="ECO:0000313" key="4">
    <source>
        <dbReference type="Proteomes" id="UP000236311"/>
    </source>
</evidence>
<sequence length="420" mass="47589">MRRRRRNYPHILWLVLFCVMLTGCADPNILDNIPRDFALSWGMTEEDSEEDKGEPSSEASSEEAEIPAVCFLMEEAGSFAHDSLSEAEQLWYHDMERILGSYGEEEELNTEGFDAGLDEADVDRIFQCVLSDHPELFYVEGYSYTKYTRGDRLTSIEFSGTYNMDVDTAAVRSEEILAAAEQILAGIDGNAGEYEKVKYVYDTIIRNTDYDMNAPDNQNIYSVFIHHASVCQGYAKAAQYLLNRLGVECTLVLGLVETGEGHAWNLVKVDGEYYYMDATWGDVSYQMEDTRPGEDVHNAMPEINYDYLNVTTEELLRTHSISDEIPMPVCTAVAANYYVREGALFQSYDREQMAALFSGAAERGKQDVTIKCADTACYEEILHALVEGQEIFDYLNDGESRIAYAQNEKQLSLTFWVTNE</sequence>
<accession>A0A2K4ZEH9</accession>
<dbReference type="OrthoDB" id="9788327at2"/>
<gene>
    <name evidence="3" type="ORF">AMURIS_01568</name>
</gene>
<dbReference type="PANTHER" id="PTHR46333:SF2">
    <property type="entry name" value="CYTOKINESIS PROTEIN 3"/>
    <property type="match status" value="1"/>
</dbReference>
<evidence type="ECO:0000313" key="3">
    <source>
        <dbReference type="EMBL" id="SOY28854.1"/>
    </source>
</evidence>